<accession>A0A0A9FQE4</accession>
<dbReference type="AlphaFoldDB" id="A0A0A9FQE4"/>
<feature type="region of interest" description="Disordered" evidence="1">
    <location>
        <begin position="1"/>
        <end position="29"/>
    </location>
</feature>
<sequence>MIAVLKARTRSRGITRRSTSISSSNRAPP</sequence>
<name>A0A0A9FQE4_ARUDO</name>
<protein>
    <submittedName>
        <fullName evidence="2">Uncharacterized protein</fullName>
    </submittedName>
</protein>
<feature type="compositionally biased region" description="Low complexity" evidence="1">
    <location>
        <begin position="16"/>
        <end position="29"/>
    </location>
</feature>
<dbReference type="EMBL" id="GBRH01187378">
    <property type="protein sequence ID" value="JAE10518.1"/>
    <property type="molecule type" value="Transcribed_RNA"/>
</dbReference>
<reference evidence="2" key="2">
    <citation type="journal article" date="2015" name="Data Brief">
        <title>Shoot transcriptome of the giant reed, Arundo donax.</title>
        <authorList>
            <person name="Barrero R.A."/>
            <person name="Guerrero F.D."/>
            <person name="Moolhuijzen P."/>
            <person name="Goolsby J.A."/>
            <person name="Tidwell J."/>
            <person name="Bellgard S.E."/>
            <person name="Bellgard M.I."/>
        </authorList>
    </citation>
    <scope>NUCLEOTIDE SEQUENCE</scope>
    <source>
        <tissue evidence="2">Shoot tissue taken approximately 20 cm above the soil surface</tissue>
    </source>
</reference>
<evidence type="ECO:0000313" key="2">
    <source>
        <dbReference type="EMBL" id="JAE10518.1"/>
    </source>
</evidence>
<reference evidence="2" key="1">
    <citation type="submission" date="2014-09" db="EMBL/GenBank/DDBJ databases">
        <authorList>
            <person name="Magalhaes I.L.F."/>
            <person name="Oliveira U."/>
            <person name="Santos F.R."/>
            <person name="Vidigal T.H.D.A."/>
            <person name="Brescovit A.D."/>
            <person name="Santos A.J."/>
        </authorList>
    </citation>
    <scope>NUCLEOTIDE SEQUENCE</scope>
    <source>
        <tissue evidence="2">Shoot tissue taken approximately 20 cm above the soil surface</tissue>
    </source>
</reference>
<evidence type="ECO:0000256" key="1">
    <source>
        <dbReference type="SAM" id="MobiDB-lite"/>
    </source>
</evidence>
<proteinExistence type="predicted"/>
<organism evidence="2">
    <name type="scientific">Arundo donax</name>
    <name type="common">Giant reed</name>
    <name type="synonym">Donax arundinaceus</name>
    <dbReference type="NCBI Taxonomy" id="35708"/>
    <lineage>
        <taxon>Eukaryota</taxon>
        <taxon>Viridiplantae</taxon>
        <taxon>Streptophyta</taxon>
        <taxon>Embryophyta</taxon>
        <taxon>Tracheophyta</taxon>
        <taxon>Spermatophyta</taxon>
        <taxon>Magnoliopsida</taxon>
        <taxon>Liliopsida</taxon>
        <taxon>Poales</taxon>
        <taxon>Poaceae</taxon>
        <taxon>PACMAD clade</taxon>
        <taxon>Arundinoideae</taxon>
        <taxon>Arundineae</taxon>
        <taxon>Arundo</taxon>
    </lineage>
</organism>